<evidence type="ECO:0000313" key="2">
    <source>
        <dbReference type="EMBL" id="AYR23042.1"/>
    </source>
</evidence>
<dbReference type="AlphaFoldDB" id="A0AAD0U4F9"/>
<feature type="coiled-coil region" evidence="1">
    <location>
        <begin position="286"/>
        <end position="313"/>
    </location>
</feature>
<gene>
    <name evidence="2" type="ORF">RC54_04050</name>
</gene>
<evidence type="ECO:0000313" key="3">
    <source>
        <dbReference type="Proteomes" id="UP000269199"/>
    </source>
</evidence>
<proteinExistence type="predicted"/>
<dbReference type="Proteomes" id="UP000269199">
    <property type="component" value="Chromosome"/>
</dbReference>
<dbReference type="EMBL" id="CP024996">
    <property type="protein sequence ID" value="AYR23042.1"/>
    <property type="molecule type" value="Genomic_DNA"/>
</dbReference>
<protein>
    <submittedName>
        <fullName evidence="2">Uncharacterized protein</fullName>
    </submittedName>
</protein>
<keyword evidence="1" id="KW-0175">Coiled coil</keyword>
<evidence type="ECO:0000256" key="1">
    <source>
        <dbReference type="SAM" id="Coils"/>
    </source>
</evidence>
<organism evidence="2 3">
    <name type="scientific">Herbaspirillum rubrisubalbicans</name>
    <dbReference type="NCBI Taxonomy" id="80842"/>
    <lineage>
        <taxon>Bacteria</taxon>
        <taxon>Pseudomonadati</taxon>
        <taxon>Pseudomonadota</taxon>
        <taxon>Betaproteobacteria</taxon>
        <taxon>Burkholderiales</taxon>
        <taxon>Oxalobacteraceae</taxon>
        <taxon>Herbaspirillum</taxon>
    </lineage>
</organism>
<name>A0AAD0U4F9_9BURK</name>
<reference evidence="2 3" key="1">
    <citation type="submission" date="2017-11" db="EMBL/GenBank/DDBJ databases">
        <title>Complete genome sequence of Herbaspirillum rubrisubalbicans DSM 11543.</title>
        <authorList>
            <person name="Chen M."/>
            <person name="An Q."/>
        </authorList>
    </citation>
    <scope>NUCLEOTIDE SEQUENCE [LARGE SCALE GENOMIC DNA]</scope>
    <source>
        <strain evidence="2 3">DSM 11543</strain>
    </source>
</reference>
<sequence length="388" mass="44362">MFMTRITRSELHDLIWSQPAKDVAQRLGMSPEQLRAACETARIPRPGRGYWNMVNGGGKPKRVPLPDRLLGQAEHVILVDESRMGSGVRRRMLLDEPPLETPEFREGLSIVELRARALAAAAPLRKTLSNKHHAISKLLIKDEENKQRWRGHPLDAEFYPVISSTKQGRRRLLILNQLLQALSYCGAGAAKTKEPGYEWSIRIGDMNVAFELRAVGAPASEISRRHQERDDPGDLELVIRGEATGGIETEWRDSASRPLQAQMREIVAGFLIFAELSYRRGEIDRVQRLLQKRAELEATIQRHKQERLQEQLEGWKKAEEERRGDLLVEVEDWKKAHEIRAFINARLLAAEDGTPEERELSERWARWALSIADAIDPITKHRAEENDQ</sequence>
<accession>A0AAD0U4F9</accession>